<dbReference type="RefSeq" id="WP_310266201.1">
    <property type="nucleotide sequence ID" value="NZ_JAVDXU010000002.1"/>
</dbReference>
<evidence type="ECO:0000313" key="2">
    <source>
        <dbReference type="Proteomes" id="UP001180453"/>
    </source>
</evidence>
<name>A0ABU1YNE4_ROSSA</name>
<sequence>MDIALVSLLAVVMGLWGSQRSTERRLKALQADLALVRQHLGLISTEPSAAVRELARDPERRIDAIRLYREQSGTELREAKAIVDALAAQRD</sequence>
<dbReference type="Proteomes" id="UP001180453">
    <property type="component" value="Unassembled WGS sequence"/>
</dbReference>
<comment type="caution">
    <text evidence="1">The sequence shown here is derived from an EMBL/GenBank/DDBJ whole genome shotgun (WGS) entry which is preliminary data.</text>
</comment>
<protein>
    <submittedName>
        <fullName evidence="1">Ribosomal protein L7/L12</fullName>
    </submittedName>
</protein>
<evidence type="ECO:0000313" key="1">
    <source>
        <dbReference type="EMBL" id="MDR7270376.1"/>
    </source>
</evidence>
<dbReference type="Gene3D" id="3.30.1390.10">
    <property type="match status" value="1"/>
</dbReference>
<gene>
    <name evidence="1" type="ORF">J2X20_003034</name>
</gene>
<proteinExistence type="predicted"/>
<dbReference type="InterPro" id="IPR014719">
    <property type="entry name" value="Ribosomal_bL12_C/ClpS-like"/>
</dbReference>
<organism evidence="1 2">
    <name type="scientific">Roseateles saccharophilus</name>
    <name type="common">Pseudomonas saccharophila</name>
    <dbReference type="NCBI Taxonomy" id="304"/>
    <lineage>
        <taxon>Bacteria</taxon>
        <taxon>Pseudomonadati</taxon>
        <taxon>Pseudomonadota</taxon>
        <taxon>Betaproteobacteria</taxon>
        <taxon>Burkholderiales</taxon>
        <taxon>Sphaerotilaceae</taxon>
        <taxon>Roseateles</taxon>
    </lineage>
</organism>
<dbReference type="EMBL" id="JAVDXU010000002">
    <property type="protein sequence ID" value="MDR7270376.1"/>
    <property type="molecule type" value="Genomic_DNA"/>
</dbReference>
<keyword evidence="1" id="KW-0687">Ribonucleoprotein</keyword>
<dbReference type="GO" id="GO:0005840">
    <property type="term" value="C:ribosome"/>
    <property type="evidence" value="ECO:0007669"/>
    <property type="project" value="UniProtKB-KW"/>
</dbReference>
<keyword evidence="2" id="KW-1185">Reference proteome</keyword>
<reference evidence="1 2" key="1">
    <citation type="submission" date="2023-07" db="EMBL/GenBank/DDBJ databases">
        <title>Sorghum-associated microbial communities from plants grown in Nebraska, USA.</title>
        <authorList>
            <person name="Schachtman D."/>
        </authorList>
    </citation>
    <scope>NUCLEOTIDE SEQUENCE [LARGE SCALE GENOMIC DNA]</scope>
    <source>
        <strain evidence="1 2">BE314</strain>
    </source>
</reference>
<accession>A0ABU1YNE4</accession>
<keyword evidence="1" id="KW-0689">Ribosomal protein</keyword>